<evidence type="ECO:0000313" key="3">
    <source>
        <dbReference type="Proteomes" id="UP000625551"/>
    </source>
</evidence>
<evidence type="ECO:0000313" key="2">
    <source>
        <dbReference type="EMBL" id="MBD1398110.1"/>
    </source>
</evidence>
<reference evidence="2 3" key="1">
    <citation type="submission" date="2020-09" db="EMBL/GenBank/DDBJ databases">
        <title>Genome sequencing and assembly of Pontibacter sp.</title>
        <authorList>
            <person name="Chhetri G."/>
        </authorList>
    </citation>
    <scope>NUCLEOTIDE SEQUENCE [LARGE SCALE GENOMIC DNA]</scope>
    <source>
        <strain evidence="2 3">JH31</strain>
    </source>
</reference>
<keyword evidence="1" id="KW-0732">Signal</keyword>
<sequence length="77" mass="8259">MKQMYKTNLTLTLKYRLLLVLLLTAYCSFGQIAGSTTVCPNEEVTYTDSSAPDGTITWSVTGGLFVGSSSGKDGKEV</sequence>
<feature type="signal peptide" evidence="1">
    <location>
        <begin position="1"/>
        <end position="33"/>
    </location>
</feature>
<evidence type="ECO:0000256" key="1">
    <source>
        <dbReference type="SAM" id="SignalP"/>
    </source>
</evidence>
<feature type="chain" id="PRO_5046344215" evidence="1">
    <location>
        <begin position="34"/>
        <end position="77"/>
    </location>
</feature>
<gene>
    <name evidence="2" type="ORF">H9Q13_13120</name>
</gene>
<dbReference type="Proteomes" id="UP000625551">
    <property type="component" value="Unassembled WGS sequence"/>
</dbReference>
<name>A0ABR7XII7_9BACT</name>
<accession>A0ABR7XII7</accession>
<dbReference type="EMBL" id="JACXAJ010000006">
    <property type="protein sequence ID" value="MBD1398110.1"/>
    <property type="molecule type" value="Genomic_DNA"/>
</dbReference>
<organism evidence="2 3">
    <name type="scientific">Pontibacter aquaedesilientis</name>
    <dbReference type="NCBI Taxonomy" id="2766980"/>
    <lineage>
        <taxon>Bacteria</taxon>
        <taxon>Pseudomonadati</taxon>
        <taxon>Bacteroidota</taxon>
        <taxon>Cytophagia</taxon>
        <taxon>Cytophagales</taxon>
        <taxon>Hymenobacteraceae</taxon>
        <taxon>Pontibacter</taxon>
    </lineage>
</organism>
<dbReference type="RefSeq" id="WP_191184258.1">
    <property type="nucleotide sequence ID" value="NZ_JACXAJ010000006.1"/>
</dbReference>
<proteinExistence type="predicted"/>
<protein>
    <submittedName>
        <fullName evidence="2">Uncharacterized protein</fullName>
    </submittedName>
</protein>
<keyword evidence="3" id="KW-1185">Reference proteome</keyword>
<comment type="caution">
    <text evidence="2">The sequence shown here is derived from an EMBL/GenBank/DDBJ whole genome shotgun (WGS) entry which is preliminary data.</text>
</comment>